<comment type="caution">
    <text evidence="10">The sequence shown here is derived from an EMBL/GenBank/DDBJ whole genome shotgun (WGS) entry which is preliminary data.</text>
</comment>
<dbReference type="HAMAP" id="MF_01209">
    <property type="entry name" value="CPSase_S_chain"/>
    <property type="match status" value="1"/>
</dbReference>
<dbReference type="EMBL" id="DVGZ01000027">
    <property type="protein sequence ID" value="HIR46541.1"/>
    <property type="molecule type" value="Genomic_DNA"/>
</dbReference>
<dbReference type="Pfam" id="PF00117">
    <property type="entry name" value="GATase"/>
    <property type="match status" value="1"/>
</dbReference>
<dbReference type="NCBIfam" id="NF009475">
    <property type="entry name" value="PRK12838.1"/>
    <property type="match status" value="1"/>
</dbReference>
<feature type="region of interest" description="CPSase" evidence="8">
    <location>
        <begin position="1"/>
        <end position="175"/>
    </location>
</feature>
<proteinExistence type="inferred from homology"/>
<evidence type="ECO:0000256" key="4">
    <source>
        <dbReference type="ARBA" id="ARBA00022741"/>
    </source>
</evidence>
<accession>A0A9D1AL86</accession>
<comment type="pathway">
    <text evidence="8">Pyrimidine metabolism; UMP biosynthesis via de novo pathway; (S)-dihydroorotate from bicarbonate: step 1/3.</text>
</comment>
<dbReference type="NCBIfam" id="TIGR01368">
    <property type="entry name" value="CPSaseIIsmall"/>
    <property type="match status" value="1"/>
</dbReference>
<dbReference type="InterPro" id="IPR017926">
    <property type="entry name" value="GATASE"/>
</dbReference>
<dbReference type="InterPro" id="IPR002474">
    <property type="entry name" value="CarbamoylP_synth_ssu_N"/>
</dbReference>
<feature type="binding site" evidence="8">
    <location>
        <position position="297"/>
    </location>
    <ligand>
        <name>L-glutamine</name>
        <dbReference type="ChEBI" id="CHEBI:58359"/>
    </ligand>
</feature>
<dbReference type="GO" id="GO:0044205">
    <property type="term" value="P:'de novo' UMP biosynthetic process"/>
    <property type="evidence" value="ECO:0007669"/>
    <property type="project" value="UniProtKB-UniRule"/>
</dbReference>
<keyword evidence="8" id="KW-0665">Pyrimidine biosynthesis</keyword>
<dbReference type="GO" id="GO:0006207">
    <property type="term" value="P:'de novo' pyrimidine nucleobase biosynthetic process"/>
    <property type="evidence" value="ECO:0007669"/>
    <property type="project" value="InterPro"/>
</dbReference>
<sequence>MEQPIYLLLENGEWFEGKSFGAQPANSGISGEVVFTTAMTGYLETLTDPSYCGQIVVQTFPLIGNYGIIPEDFESRHPRLAAYVVKEWCRVPSNFRGKGDLDAFLKEKGIPGLYGIDTRALTRRLRDHGSMNGLLTLTPPPYSEEIIQSLRDIRQESPVPLVTRREPERFGEGKTHIVLWDFGAKQNLIRELLRRSCRVTAVPSFYTVEQILALHPQGVLLSNGPGDPAANTAIIQETANLFEAKIPMMGVCLGHQLMALARGAQTEKLPFGHRGANQPVKDKETGRVSITSQNHGYTVRPDSLPDCASLRFLNCNDGTCEGIVYRDAPAFSVQFHPEACAGPHDTAYLFDDFLKLVHHSESEGSPCR</sequence>
<reference evidence="10" key="1">
    <citation type="submission" date="2020-10" db="EMBL/GenBank/DDBJ databases">
        <authorList>
            <person name="Gilroy R."/>
        </authorList>
    </citation>
    <scope>NUCLEOTIDE SEQUENCE</scope>
    <source>
        <strain evidence="10">ChiSxjej1B13-7958</strain>
    </source>
</reference>
<dbReference type="Pfam" id="PF00988">
    <property type="entry name" value="CPSase_sm_chain"/>
    <property type="match status" value="1"/>
</dbReference>
<dbReference type="PRINTS" id="PR00099">
    <property type="entry name" value="CPSGATASE"/>
</dbReference>
<feature type="binding site" evidence="8">
    <location>
        <position position="253"/>
    </location>
    <ligand>
        <name>L-glutamine</name>
        <dbReference type="ChEBI" id="CHEBI:58359"/>
    </ligand>
</feature>
<feature type="binding site" evidence="8">
    <location>
        <position position="50"/>
    </location>
    <ligand>
        <name>L-glutamine</name>
        <dbReference type="ChEBI" id="CHEBI:58359"/>
    </ligand>
</feature>
<evidence type="ECO:0000256" key="6">
    <source>
        <dbReference type="ARBA" id="ARBA00022962"/>
    </source>
</evidence>
<dbReference type="PANTHER" id="PTHR43418:SF7">
    <property type="entry name" value="CARBAMOYL-PHOSPHATE SYNTHASE SMALL CHAIN"/>
    <property type="match status" value="1"/>
</dbReference>
<dbReference type="PROSITE" id="PS51273">
    <property type="entry name" value="GATASE_TYPE_1"/>
    <property type="match status" value="1"/>
</dbReference>
<evidence type="ECO:0000313" key="11">
    <source>
        <dbReference type="Proteomes" id="UP000824242"/>
    </source>
</evidence>
<feature type="binding site" evidence="8">
    <location>
        <position position="294"/>
    </location>
    <ligand>
        <name>L-glutamine</name>
        <dbReference type="ChEBI" id="CHEBI:58359"/>
    </ligand>
</feature>
<dbReference type="SUPFAM" id="SSF52317">
    <property type="entry name" value="Class I glutamine amidotransferase-like"/>
    <property type="match status" value="1"/>
</dbReference>
<dbReference type="Proteomes" id="UP000824242">
    <property type="component" value="Unassembled WGS sequence"/>
</dbReference>
<feature type="binding site" evidence="8">
    <location>
        <position position="256"/>
    </location>
    <ligand>
        <name>L-glutamine</name>
        <dbReference type="ChEBI" id="CHEBI:58359"/>
    </ligand>
</feature>
<feature type="binding site" evidence="8">
    <location>
        <position position="226"/>
    </location>
    <ligand>
        <name>L-glutamine</name>
        <dbReference type="ChEBI" id="CHEBI:58359"/>
    </ligand>
</feature>
<gene>
    <name evidence="8" type="primary">carA</name>
    <name evidence="10" type="ORF">IAB89_02610</name>
</gene>
<feature type="binding site" evidence="8">
    <location>
        <position position="224"/>
    </location>
    <ligand>
        <name>L-glutamine</name>
        <dbReference type="ChEBI" id="CHEBI:58359"/>
    </ligand>
</feature>
<dbReference type="InterPro" id="IPR006274">
    <property type="entry name" value="CarbamoylP_synth_ssu"/>
</dbReference>
<comment type="catalytic activity">
    <reaction evidence="7 8">
        <text>hydrogencarbonate + L-glutamine + 2 ATP + H2O = carbamoyl phosphate + L-glutamate + 2 ADP + phosphate + 2 H(+)</text>
        <dbReference type="Rhea" id="RHEA:18633"/>
        <dbReference type="ChEBI" id="CHEBI:15377"/>
        <dbReference type="ChEBI" id="CHEBI:15378"/>
        <dbReference type="ChEBI" id="CHEBI:17544"/>
        <dbReference type="ChEBI" id="CHEBI:29985"/>
        <dbReference type="ChEBI" id="CHEBI:30616"/>
        <dbReference type="ChEBI" id="CHEBI:43474"/>
        <dbReference type="ChEBI" id="CHEBI:58228"/>
        <dbReference type="ChEBI" id="CHEBI:58359"/>
        <dbReference type="ChEBI" id="CHEBI:456216"/>
        <dbReference type="EC" id="6.3.5.5"/>
    </reaction>
</comment>
<reference evidence="10" key="2">
    <citation type="journal article" date="2021" name="PeerJ">
        <title>Extensive microbial diversity within the chicken gut microbiome revealed by metagenomics and culture.</title>
        <authorList>
            <person name="Gilroy R."/>
            <person name="Ravi A."/>
            <person name="Getino M."/>
            <person name="Pursley I."/>
            <person name="Horton D.L."/>
            <person name="Alikhan N.F."/>
            <person name="Baker D."/>
            <person name="Gharbi K."/>
            <person name="Hall N."/>
            <person name="Watson M."/>
            <person name="Adriaenssens E.M."/>
            <person name="Foster-Nyarko E."/>
            <person name="Jarju S."/>
            <person name="Secka A."/>
            <person name="Antonio M."/>
            <person name="Oren A."/>
            <person name="Chaudhuri R.R."/>
            <person name="La Ragione R."/>
            <person name="Hildebrand F."/>
            <person name="Pallen M.J."/>
        </authorList>
    </citation>
    <scope>NUCLEOTIDE SEQUENCE</scope>
    <source>
        <strain evidence="10">ChiSxjej1B13-7958</strain>
    </source>
</reference>
<dbReference type="PANTHER" id="PTHR43418">
    <property type="entry name" value="MULTIFUNCTIONAL TRYPTOPHAN BIOSYNTHESIS PROTEIN-RELATED"/>
    <property type="match status" value="1"/>
</dbReference>
<name>A0A9D1AL86_9FIRM</name>
<evidence type="ECO:0000256" key="8">
    <source>
        <dbReference type="HAMAP-Rule" id="MF_01209"/>
    </source>
</evidence>
<feature type="domain" description="Carbamoyl-phosphate synthase small subunit N-terminal" evidence="9">
    <location>
        <begin position="3"/>
        <end position="136"/>
    </location>
</feature>
<feature type="active site" evidence="8">
    <location>
        <position position="338"/>
    </location>
</feature>
<evidence type="ECO:0000256" key="2">
    <source>
        <dbReference type="ARBA" id="ARBA00007800"/>
    </source>
</evidence>
<evidence type="ECO:0000256" key="7">
    <source>
        <dbReference type="ARBA" id="ARBA00048816"/>
    </source>
</evidence>
<comment type="similarity">
    <text evidence="2 8">Belongs to the CarA family.</text>
</comment>
<dbReference type="InterPro" id="IPR050472">
    <property type="entry name" value="Anth_synth/Amidotransfase"/>
</dbReference>
<dbReference type="CDD" id="cd01744">
    <property type="entry name" value="GATase1_CPSase"/>
    <property type="match status" value="1"/>
</dbReference>
<dbReference type="GO" id="GO:0004088">
    <property type="term" value="F:carbamoyl-phosphate synthase (glutamine-hydrolyzing) activity"/>
    <property type="evidence" value="ECO:0007669"/>
    <property type="project" value="UniProtKB-UniRule"/>
</dbReference>
<evidence type="ECO:0000256" key="3">
    <source>
        <dbReference type="ARBA" id="ARBA00022598"/>
    </source>
</evidence>
<keyword evidence="4 8" id="KW-0547">Nucleotide-binding</keyword>
<dbReference type="GO" id="GO:0006541">
    <property type="term" value="P:glutamine metabolic process"/>
    <property type="evidence" value="ECO:0007669"/>
    <property type="project" value="InterPro"/>
</dbReference>
<evidence type="ECO:0000313" key="10">
    <source>
        <dbReference type="EMBL" id="HIR46541.1"/>
    </source>
</evidence>
<feature type="binding site" evidence="8">
    <location>
        <position position="296"/>
    </location>
    <ligand>
        <name>L-glutamine</name>
        <dbReference type="ChEBI" id="CHEBI:58359"/>
    </ligand>
</feature>
<dbReference type="SMART" id="SM01097">
    <property type="entry name" value="CPSase_sm_chain"/>
    <property type="match status" value="1"/>
</dbReference>
<dbReference type="InterPro" id="IPR035686">
    <property type="entry name" value="CPSase_GATase1"/>
</dbReference>
<dbReference type="AlphaFoldDB" id="A0A9D1AL86"/>
<dbReference type="SUPFAM" id="SSF52021">
    <property type="entry name" value="Carbamoyl phosphate synthetase, small subunit N-terminal domain"/>
    <property type="match status" value="1"/>
</dbReference>
<evidence type="ECO:0000256" key="1">
    <source>
        <dbReference type="ARBA" id="ARBA00005077"/>
    </source>
</evidence>
<dbReference type="Gene3D" id="3.50.30.20">
    <property type="entry name" value="Carbamoyl-phosphate synthase small subunit, N-terminal domain"/>
    <property type="match status" value="1"/>
</dbReference>
<evidence type="ECO:0000256" key="5">
    <source>
        <dbReference type="ARBA" id="ARBA00022840"/>
    </source>
</evidence>
<comment type="subunit">
    <text evidence="8">Composed of two chains; the small (or glutamine) chain promotes the hydrolysis of glutamine to ammonia, which is used by the large (or ammonia) chain to synthesize carbamoyl phosphate. Tetramer of heterodimers (alpha,beta)4.</text>
</comment>
<dbReference type="Gene3D" id="3.40.50.880">
    <property type="match status" value="1"/>
</dbReference>
<keyword evidence="8" id="KW-0028">Amino-acid biosynthesis</keyword>
<keyword evidence="8" id="KW-0055">Arginine biosynthesis</keyword>
<feature type="active site" evidence="8">
    <location>
        <position position="336"/>
    </location>
</feature>
<dbReference type="EC" id="6.3.5.5" evidence="8"/>
<feature type="active site" description="Nucleophile" evidence="8">
    <location>
        <position position="252"/>
    </location>
</feature>
<dbReference type="InterPro" id="IPR029062">
    <property type="entry name" value="Class_I_gatase-like"/>
</dbReference>
<dbReference type="PRINTS" id="PR00097">
    <property type="entry name" value="ANTSNTHASEII"/>
</dbReference>
<dbReference type="GO" id="GO:0005524">
    <property type="term" value="F:ATP binding"/>
    <property type="evidence" value="ECO:0007669"/>
    <property type="project" value="UniProtKB-UniRule"/>
</dbReference>
<organism evidence="10 11">
    <name type="scientific">Candidatus Caccousia avicola</name>
    <dbReference type="NCBI Taxonomy" id="2840721"/>
    <lineage>
        <taxon>Bacteria</taxon>
        <taxon>Bacillati</taxon>
        <taxon>Bacillota</taxon>
        <taxon>Clostridia</taxon>
        <taxon>Eubacteriales</taxon>
        <taxon>Oscillospiraceae</taxon>
        <taxon>Oscillospiraceae incertae sedis</taxon>
        <taxon>Candidatus Caccousia</taxon>
    </lineage>
</organism>
<keyword evidence="5 8" id="KW-0067">ATP-binding</keyword>
<comment type="function">
    <text evidence="8">Small subunit of the glutamine-dependent carbamoyl phosphate synthetase (CPSase). CPSase catalyzes the formation of carbamoyl phosphate from the ammonia moiety of glutamine, carbonate, and phosphate donated by ATP, constituting the first step of 2 biosynthetic pathways, one leading to arginine and/or urea and the other to pyrimidine nucleotides. The small subunit (glutamine amidotransferase) binds and cleaves glutamine to supply the large subunit with the substrate ammonia.</text>
</comment>
<evidence type="ECO:0000259" key="9">
    <source>
        <dbReference type="SMART" id="SM01097"/>
    </source>
</evidence>
<keyword evidence="3 8" id="KW-0436">Ligase</keyword>
<comment type="pathway">
    <text evidence="1 8">Amino-acid biosynthesis; L-arginine biosynthesis; carbamoyl phosphate from bicarbonate: step 1/1.</text>
</comment>
<protein>
    <recommendedName>
        <fullName evidence="8">Carbamoyl phosphate synthase small chain</fullName>
        <ecNumber evidence="8">6.3.5.5</ecNumber>
    </recommendedName>
    <alternativeName>
        <fullName evidence="8">Carbamoyl phosphate synthetase glutamine chain</fullName>
    </alternativeName>
</protein>
<dbReference type="InterPro" id="IPR036480">
    <property type="entry name" value="CarbP_synth_ssu_N_sf"/>
</dbReference>
<dbReference type="PRINTS" id="PR00096">
    <property type="entry name" value="GATASE"/>
</dbReference>
<dbReference type="GO" id="GO:0006526">
    <property type="term" value="P:L-arginine biosynthetic process"/>
    <property type="evidence" value="ECO:0007669"/>
    <property type="project" value="UniProtKB-UniRule"/>
</dbReference>
<comment type="catalytic activity">
    <reaction evidence="8">
        <text>L-glutamine + H2O = L-glutamate + NH4(+)</text>
        <dbReference type="Rhea" id="RHEA:15889"/>
        <dbReference type="ChEBI" id="CHEBI:15377"/>
        <dbReference type="ChEBI" id="CHEBI:28938"/>
        <dbReference type="ChEBI" id="CHEBI:29985"/>
        <dbReference type="ChEBI" id="CHEBI:58359"/>
    </reaction>
</comment>
<keyword evidence="6 8" id="KW-0315">Glutamine amidotransferase</keyword>